<dbReference type="EMBL" id="NAJM01000013">
    <property type="protein sequence ID" value="RVX72258.1"/>
    <property type="molecule type" value="Genomic_DNA"/>
</dbReference>
<dbReference type="Proteomes" id="UP000288859">
    <property type="component" value="Unassembled WGS sequence"/>
</dbReference>
<proteinExistence type="predicted"/>
<reference evidence="1 2" key="1">
    <citation type="submission" date="2017-03" db="EMBL/GenBank/DDBJ databases">
        <title>Genomes of endolithic fungi from Antarctica.</title>
        <authorList>
            <person name="Coleine C."/>
            <person name="Masonjones S."/>
            <person name="Stajich J.E."/>
        </authorList>
    </citation>
    <scope>NUCLEOTIDE SEQUENCE [LARGE SCALE GENOMIC DNA]</scope>
    <source>
        <strain evidence="1 2">CCFEE 6314</strain>
    </source>
</reference>
<dbReference type="PANTHER" id="PTHR14614">
    <property type="entry name" value="HEPATOCELLULAR CARCINOMA-ASSOCIATED ANTIGEN"/>
    <property type="match status" value="1"/>
</dbReference>
<dbReference type="AlphaFoldDB" id="A0A438N9J5"/>
<sequence>MVHYIRFLRTPQVHVTKKSTEINAVIAVTTDLGDSLLAQDEELTVELVEAHHPHGVLKTSKVQWRDGSRACKFTIACSNKEAKKTVVVHVTGPSTKSGVVSKILDVWSDAFSLSIDLQNLGGNWRQYRKTYLARDASLGFLIYLDQNLKASGPDAGALARLIQLSREKRLKVLELGAGCGIVGIAFAHLVKSDVILTDLEDAQEIMDKNIRCASPLAGSSLQTQKLDWAARLDDSLSGQFDLVLVSDCIYNPDSSVHLVETLRQLATRAPKVLVLVGFKRRHDADSVFFDRMNETQFQVVDSVQISLPHTLTDHDTEAPTIEFYSYRVA</sequence>
<evidence type="ECO:0000313" key="2">
    <source>
        <dbReference type="Proteomes" id="UP000288859"/>
    </source>
</evidence>
<dbReference type="OrthoDB" id="413520at2759"/>
<dbReference type="CDD" id="cd02440">
    <property type="entry name" value="AdoMet_MTases"/>
    <property type="match status" value="1"/>
</dbReference>
<accession>A0A438N9J5</accession>
<dbReference type="Gene3D" id="3.40.50.150">
    <property type="entry name" value="Vaccinia Virus protein VP39"/>
    <property type="match status" value="1"/>
</dbReference>
<organism evidence="1 2">
    <name type="scientific">Exophiala mesophila</name>
    <name type="common">Black yeast-like fungus</name>
    <dbReference type="NCBI Taxonomy" id="212818"/>
    <lineage>
        <taxon>Eukaryota</taxon>
        <taxon>Fungi</taxon>
        <taxon>Dikarya</taxon>
        <taxon>Ascomycota</taxon>
        <taxon>Pezizomycotina</taxon>
        <taxon>Eurotiomycetes</taxon>
        <taxon>Chaetothyriomycetidae</taxon>
        <taxon>Chaetothyriales</taxon>
        <taxon>Herpotrichiellaceae</taxon>
        <taxon>Exophiala</taxon>
    </lineage>
</organism>
<evidence type="ECO:0000313" key="1">
    <source>
        <dbReference type="EMBL" id="RVX72258.1"/>
    </source>
</evidence>
<dbReference type="InterPro" id="IPR029063">
    <property type="entry name" value="SAM-dependent_MTases_sf"/>
</dbReference>
<dbReference type="InterPro" id="IPR019410">
    <property type="entry name" value="Methyltransf_16"/>
</dbReference>
<protein>
    <submittedName>
        <fullName evidence="1">Uncharacterized protein</fullName>
    </submittedName>
</protein>
<dbReference type="SUPFAM" id="SSF53335">
    <property type="entry name" value="S-adenosyl-L-methionine-dependent methyltransferases"/>
    <property type="match status" value="1"/>
</dbReference>
<dbReference type="GO" id="GO:0008757">
    <property type="term" value="F:S-adenosylmethionine-dependent methyltransferase activity"/>
    <property type="evidence" value="ECO:0007669"/>
    <property type="project" value="UniProtKB-ARBA"/>
</dbReference>
<gene>
    <name evidence="1" type="ORF">B0A52_04462</name>
</gene>
<name>A0A438N9J5_EXOME</name>
<dbReference type="GO" id="GO:0005829">
    <property type="term" value="C:cytosol"/>
    <property type="evidence" value="ECO:0007669"/>
    <property type="project" value="TreeGrafter"/>
</dbReference>
<dbReference type="Pfam" id="PF10294">
    <property type="entry name" value="Methyltransf_16"/>
    <property type="match status" value="1"/>
</dbReference>
<dbReference type="VEuPathDB" id="FungiDB:PV10_02126"/>
<comment type="caution">
    <text evidence="1">The sequence shown here is derived from an EMBL/GenBank/DDBJ whole genome shotgun (WGS) entry which is preliminary data.</text>
</comment>
<dbReference type="PANTHER" id="PTHR14614:SF132">
    <property type="entry name" value="PROTEIN-LYSINE METHYLTRANSFERASE C42C1.13"/>
    <property type="match status" value="1"/>
</dbReference>